<dbReference type="InterPro" id="IPR052722">
    <property type="entry name" value="PgpH_phosphodiesterase"/>
</dbReference>
<dbReference type="SUPFAM" id="SSF109604">
    <property type="entry name" value="HD-domain/PDEase-like"/>
    <property type="match status" value="1"/>
</dbReference>
<keyword evidence="4" id="KW-0675">Receptor</keyword>
<dbReference type="PROSITE" id="PS51831">
    <property type="entry name" value="HD"/>
    <property type="match status" value="1"/>
</dbReference>
<evidence type="ECO:0000256" key="2">
    <source>
        <dbReference type="SAM" id="Phobius"/>
    </source>
</evidence>
<evidence type="ECO:0000256" key="1">
    <source>
        <dbReference type="SAM" id="MobiDB-lite"/>
    </source>
</evidence>
<dbReference type="PANTHER" id="PTHR36442:SF1">
    <property type="entry name" value="CYCLIC-DI-AMP PHOSPHODIESTERASE PGPH"/>
    <property type="match status" value="1"/>
</dbReference>
<feature type="transmembrane region" description="Helical" evidence="2">
    <location>
        <begin position="343"/>
        <end position="360"/>
    </location>
</feature>
<dbReference type="Proteomes" id="UP000005868">
    <property type="component" value="Chromosome"/>
</dbReference>
<dbReference type="Gene3D" id="1.10.3210.10">
    <property type="entry name" value="Hypothetical protein af1432"/>
    <property type="match status" value="1"/>
</dbReference>
<dbReference type="InterPro" id="IPR011624">
    <property type="entry name" value="Metal-dep_PHydrolase_7TM_extra"/>
</dbReference>
<keyword evidence="2" id="KW-1133">Transmembrane helix</keyword>
<feature type="transmembrane region" description="Helical" evidence="2">
    <location>
        <begin position="284"/>
        <end position="311"/>
    </location>
</feature>
<gene>
    <name evidence="4" type="ordered locus">Tlie_0776</name>
</gene>
<dbReference type="STRING" id="580340.Tlie_0776"/>
<evidence type="ECO:0000259" key="3">
    <source>
        <dbReference type="PROSITE" id="PS51831"/>
    </source>
</evidence>
<dbReference type="SMART" id="SM00471">
    <property type="entry name" value="HDc"/>
    <property type="match status" value="1"/>
</dbReference>
<dbReference type="PANTHER" id="PTHR36442">
    <property type="entry name" value="CYCLIC-DI-AMP PHOSPHODIESTERASE PGPH"/>
    <property type="match status" value="1"/>
</dbReference>
<dbReference type="AlphaFoldDB" id="G7V9F9"/>
<dbReference type="EMBL" id="CP003096">
    <property type="protein sequence ID" value="AER66509.1"/>
    <property type="molecule type" value="Genomic_DNA"/>
</dbReference>
<dbReference type="Pfam" id="PF01966">
    <property type="entry name" value="HD"/>
    <property type="match status" value="1"/>
</dbReference>
<feature type="transmembrane region" description="Helical" evidence="2">
    <location>
        <begin position="318"/>
        <end position="337"/>
    </location>
</feature>
<feature type="transmembrane region" description="Helical" evidence="2">
    <location>
        <begin position="20"/>
        <end position="41"/>
    </location>
</feature>
<keyword evidence="2" id="KW-0812">Transmembrane</keyword>
<dbReference type="KEGG" id="tli:Tlie_0776"/>
<evidence type="ECO:0000313" key="5">
    <source>
        <dbReference type="Proteomes" id="UP000005868"/>
    </source>
</evidence>
<dbReference type="eggNOG" id="COG1480">
    <property type="taxonomic scope" value="Bacteria"/>
</dbReference>
<feature type="domain" description="HD" evidence="3">
    <location>
        <begin position="454"/>
        <end position="596"/>
    </location>
</feature>
<feature type="transmembrane region" description="Helical" evidence="2">
    <location>
        <begin position="400"/>
        <end position="421"/>
    </location>
</feature>
<accession>G7V9F9</accession>
<dbReference type="NCBIfam" id="TIGR00277">
    <property type="entry name" value="HDIG"/>
    <property type="match status" value="1"/>
</dbReference>
<keyword evidence="5" id="KW-1185">Reference proteome</keyword>
<feature type="transmembrane region" description="Helical" evidence="2">
    <location>
        <begin position="243"/>
        <end position="264"/>
    </location>
</feature>
<dbReference type="CDD" id="cd00077">
    <property type="entry name" value="HDc"/>
    <property type="match status" value="1"/>
</dbReference>
<keyword evidence="2" id="KW-0472">Membrane</keyword>
<reference evidence="5" key="1">
    <citation type="submission" date="2011-10" db="EMBL/GenBank/DDBJ databases">
        <title>The complete genome of chromosome of Thermovirga lienii DSM 17291.</title>
        <authorList>
            <consortium name="US DOE Joint Genome Institute (JGI-PGF)"/>
            <person name="Lucas S."/>
            <person name="Copeland A."/>
            <person name="Lapidus A."/>
            <person name="Glavina del Rio T."/>
            <person name="Dalin E."/>
            <person name="Tice H."/>
            <person name="Bruce D."/>
            <person name="Goodwin L."/>
            <person name="Pitluck S."/>
            <person name="Peters L."/>
            <person name="Mikhailova N."/>
            <person name="Saunders E."/>
            <person name="Kyrpides N."/>
            <person name="Mavromatis K."/>
            <person name="Ivanova N."/>
            <person name="Last F.I."/>
            <person name="Brettin T."/>
            <person name="Detter J.C."/>
            <person name="Han C."/>
            <person name="Larimer F."/>
            <person name="Land M."/>
            <person name="Hauser L."/>
            <person name="Markowitz V."/>
            <person name="Cheng J.-F."/>
            <person name="Hugenholtz P."/>
            <person name="Woyke T."/>
            <person name="Wu D."/>
            <person name="Spring S."/>
            <person name="Schroeder M."/>
            <person name="Brambilla E.-M."/>
            <person name="Klenk H.-P."/>
            <person name="Eisen J.A."/>
        </authorList>
    </citation>
    <scope>NUCLEOTIDE SEQUENCE [LARGE SCALE GENOMIC DNA]</scope>
    <source>
        <strain evidence="5">ATCC BAA-1197 / DSM 17291 / Cas60314</strain>
    </source>
</reference>
<name>G7V9F9_THELD</name>
<protein>
    <submittedName>
        <fullName evidence="4">7TM receptor with intracellular metal dependent phosphohydrolase</fullName>
    </submittedName>
</protein>
<dbReference type="InterPro" id="IPR006675">
    <property type="entry name" value="HDIG_dom"/>
</dbReference>
<feature type="transmembrane region" description="Helical" evidence="2">
    <location>
        <begin position="372"/>
        <end position="394"/>
    </location>
</feature>
<dbReference type="GO" id="GO:0016787">
    <property type="term" value="F:hydrolase activity"/>
    <property type="evidence" value="ECO:0007669"/>
    <property type="project" value="UniProtKB-KW"/>
</dbReference>
<organism evidence="4 5">
    <name type="scientific">Thermovirga lienii (strain ATCC BAA-1197 / DSM 17291 / Cas60314)</name>
    <dbReference type="NCBI Taxonomy" id="580340"/>
    <lineage>
        <taxon>Bacteria</taxon>
        <taxon>Thermotogati</taxon>
        <taxon>Synergistota</taxon>
        <taxon>Synergistia</taxon>
        <taxon>Synergistales</taxon>
        <taxon>Thermovirgaceae</taxon>
        <taxon>Thermovirga</taxon>
    </lineage>
</organism>
<evidence type="ECO:0000313" key="4">
    <source>
        <dbReference type="EMBL" id="AER66509.1"/>
    </source>
</evidence>
<keyword evidence="4" id="KW-0378">Hydrolase</keyword>
<proteinExistence type="predicted"/>
<feature type="region of interest" description="Disordered" evidence="1">
    <location>
        <begin position="659"/>
        <end position="679"/>
    </location>
</feature>
<dbReference type="InterPro" id="IPR006674">
    <property type="entry name" value="HD_domain"/>
</dbReference>
<reference evidence="4 5" key="2">
    <citation type="journal article" date="2012" name="Stand. Genomic Sci.">
        <title>Genome sequence of the moderately thermophilic, amino-acid-degrading and sulfur-reducing bacterium Thermovirga lienii type strain (Cas60314(T)).</title>
        <authorList>
            <person name="Goker M."/>
            <person name="Saunders E."/>
            <person name="Lapidus A."/>
            <person name="Nolan M."/>
            <person name="Lucas S."/>
            <person name="Hammon N."/>
            <person name="Deshpande S."/>
            <person name="Cheng J.F."/>
            <person name="Han C."/>
            <person name="Tapia R."/>
            <person name="Goodwin L.A."/>
            <person name="Pitluck S."/>
            <person name="Liolios K."/>
            <person name="Mavromatis K."/>
            <person name="Pagani I."/>
            <person name="Ivanova N."/>
            <person name="Mikhailova N."/>
            <person name="Pati A."/>
            <person name="Chen A."/>
            <person name="Palaniappan K."/>
            <person name="Land M."/>
            <person name="Chang Y.J."/>
            <person name="Jeffries C.D."/>
            <person name="Brambilla E.M."/>
            <person name="Rohde M."/>
            <person name="Spring S."/>
            <person name="Detter J.C."/>
            <person name="Woyke T."/>
            <person name="Bristow J."/>
            <person name="Eisen J.A."/>
            <person name="Markowitz V."/>
            <person name="Hugenholtz P."/>
            <person name="Kyrpides N.C."/>
            <person name="Klenk H.P."/>
        </authorList>
    </citation>
    <scope>NUCLEOTIDE SEQUENCE [LARGE SCALE GENOMIC DNA]</scope>
    <source>
        <strain evidence="5">ATCC BAA-1197 / DSM 17291 / Cas60314</strain>
    </source>
</reference>
<sequence length="679" mass="76689">MNNGEDGKKNRFFEKSNIELLAALAVWVIILCLIYSSGWWLKERDHSFSVGKPATKTFFAQYGMNYRDEAMALWLKEQWSQRVFGVLLYEPEVVSEIEEKLEHLENGYYKNILSDRLIYLLDSLPEDKREEIFKFVSIAGKRLLKTHPISISEEDIWSELDVPNFTASEKNVAYQVLLDVFKRAMRLDTRSTKAYKDYLKNQIKPIEKSIKPGDVIVWKGEIVTPERAEMLLMQGYLPEEFPWRYLSFLASISALWGIWIRWYMKKKGISQQFKDEALVTMAMALGWFLIAVTTYFDGVGGGALALMLWMYLILEPQVAFHLVLGGGVLGVLASPAYSLMDTILGLTAVGACTCGGYLLVPKVRSRRKLYSSVFTVAALVILAVLSAVFGFALPMNLRDVLVFILSVVVSSIIGVAVLPLWERVFGVLTPLKLLDLTHPSHALLKRLQLEAPGTYHHSLMVGTLAESAAEKLGLNSLLVKAGAYFHDIGKLRRPHFFVENQRPGENVHDELTPSMSALVIVSHVRDGVELAKDYQLPDRIKDFIVEHHGTTCLQYFYKKAKMAGDYVSVAQFCYPGPKPKSAETAIVMLADSVEAAVRSVWQEERTMPDIEGLVYDVVETKIKDSQLDEAPLTLRDVHIIRESFIESLRHMYHSRKIASLEPENNKTEGDQSGDEESGN</sequence>
<dbReference type="Pfam" id="PF07697">
    <property type="entry name" value="7TMR-HDED"/>
    <property type="match status" value="1"/>
</dbReference>
<dbReference type="HOGENOM" id="CLU_015767_1_1_0"/>
<dbReference type="InterPro" id="IPR003607">
    <property type="entry name" value="HD/PDEase_dom"/>
</dbReference>